<feature type="region of interest" description="Disordered" evidence="1">
    <location>
        <begin position="118"/>
        <end position="166"/>
    </location>
</feature>
<keyword evidence="2" id="KW-0812">Transmembrane</keyword>
<evidence type="ECO:0000256" key="2">
    <source>
        <dbReference type="SAM" id="Phobius"/>
    </source>
</evidence>
<feature type="transmembrane region" description="Helical" evidence="2">
    <location>
        <begin position="44"/>
        <end position="61"/>
    </location>
</feature>
<keyword evidence="4" id="KW-1185">Reference proteome</keyword>
<feature type="compositionally biased region" description="Low complexity" evidence="1">
    <location>
        <begin position="119"/>
        <end position="157"/>
    </location>
</feature>
<evidence type="ECO:0008006" key="5">
    <source>
        <dbReference type="Google" id="ProtNLM"/>
    </source>
</evidence>
<reference evidence="3 4" key="1">
    <citation type="journal article" date="2019" name="Int. J. Syst. Evol. Microbiol.">
        <title>The Global Catalogue of Microorganisms (GCM) 10K type strain sequencing project: providing services to taxonomists for standard genome sequencing and annotation.</title>
        <authorList>
            <consortium name="The Broad Institute Genomics Platform"/>
            <consortium name="The Broad Institute Genome Sequencing Center for Infectious Disease"/>
            <person name="Wu L."/>
            <person name="Ma J."/>
        </authorList>
    </citation>
    <scope>NUCLEOTIDE SEQUENCE [LARGE SCALE GENOMIC DNA]</scope>
    <source>
        <strain evidence="3 4">JCM 15481</strain>
    </source>
</reference>
<evidence type="ECO:0000313" key="4">
    <source>
        <dbReference type="Proteomes" id="UP001500443"/>
    </source>
</evidence>
<feature type="compositionally biased region" description="Pro residues" evidence="1">
    <location>
        <begin position="1"/>
        <end position="15"/>
    </location>
</feature>
<protein>
    <recommendedName>
        <fullName evidence="5">Tetratricopeptide repeat protein</fullName>
    </recommendedName>
</protein>
<sequence length="594" mass="62705">MEAFPPMPSEPPSEPGRPSSDFGPPSYAPGEPGYAPPARPRDPYAVGLANASLLGVGYGMLRRPRLAAGTAALSVLLVVLLATVGRNAWFQAVVLAWWIGVTVHGWYLAGGRPPRRRAAATATDQATDQATEPAAAPAAAPAAEQAAEPAGTAAPAPAAGPPAPPVNRRRDRLVALAVAAPVLLACTALRLDASRIEDNAADAHRAGECAQAVSDLDGLWFGHRLADAPLTARAEDSTEACELLLKAEDEADRHRLRAARTLQVYADHPEALWEGADNRRADLLLAQAEDELETGLTGDVDRLSAGFGHLGTVLTEYTGEHGGQDRSGDVDEVLDGFLGALPTDDACQTKAVTDWLGQRESGDDGLGRAADVVPEVAPAAMVDCGDALMAEDTWEEARTQYRQLLDEYPDHELTGAAADGVERADTAIELDNVRGLLSGAGGGKPEYCDSPAPYRGAKPYRGGGPHRALLYGQNGHRSKLPSSWKAKDAKDAVVILCAGKPRYGATVATCPYEYDSGIGKVKNVSFKNRDIPVRVYELRTGKLVKKTTVEIGGSSCPATLPYTYYGIDTGPPSQKYVTSSDSDVRAGYEPLIHP</sequence>
<feature type="transmembrane region" description="Helical" evidence="2">
    <location>
        <begin position="173"/>
        <end position="191"/>
    </location>
</feature>
<evidence type="ECO:0000313" key="3">
    <source>
        <dbReference type="EMBL" id="GAA2138434.1"/>
    </source>
</evidence>
<comment type="caution">
    <text evidence="3">The sequence shown here is derived from an EMBL/GenBank/DDBJ whole genome shotgun (WGS) entry which is preliminary data.</text>
</comment>
<dbReference type="Proteomes" id="UP001500443">
    <property type="component" value="Unassembled WGS sequence"/>
</dbReference>
<feature type="region of interest" description="Disordered" evidence="1">
    <location>
        <begin position="1"/>
        <end position="39"/>
    </location>
</feature>
<keyword evidence="2" id="KW-0472">Membrane</keyword>
<proteinExistence type="predicted"/>
<feature type="compositionally biased region" description="Low complexity" evidence="1">
    <location>
        <begin position="16"/>
        <end position="33"/>
    </location>
</feature>
<name>A0ABN2Z8R9_9ACTN</name>
<feature type="transmembrane region" description="Helical" evidence="2">
    <location>
        <begin position="66"/>
        <end position="83"/>
    </location>
</feature>
<feature type="transmembrane region" description="Helical" evidence="2">
    <location>
        <begin position="89"/>
        <end position="109"/>
    </location>
</feature>
<evidence type="ECO:0000256" key="1">
    <source>
        <dbReference type="SAM" id="MobiDB-lite"/>
    </source>
</evidence>
<dbReference type="EMBL" id="BAAAPF010000195">
    <property type="protein sequence ID" value="GAA2138434.1"/>
    <property type="molecule type" value="Genomic_DNA"/>
</dbReference>
<keyword evidence="2" id="KW-1133">Transmembrane helix</keyword>
<accession>A0ABN2Z8R9</accession>
<organism evidence="3 4">
    <name type="scientific">Streptomyces synnematoformans</name>
    <dbReference type="NCBI Taxonomy" id="415721"/>
    <lineage>
        <taxon>Bacteria</taxon>
        <taxon>Bacillati</taxon>
        <taxon>Actinomycetota</taxon>
        <taxon>Actinomycetes</taxon>
        <taxon>Kitasatosporales</taxon>
        <taxon>Streptomycetaceae</taxon>
        <taxon>Streptomyces</taxon>
    </lineage>
</organism>
<gene>
    <name evidence="3" type="ORF">GCM10009802_47890</name>
</gene>